<accession>A0AA38CAL4</accession>
<dbReference type="AlphaFoldDB" id="A0AA38CAL4"/>
<comment type="caution">
    <text evidence="1">The sequence shown here is derived from an EMBL/GenBank/DDBJ whole genome shotgun (WGS) entry which is preliminary data.</text>
</comment>
<organism evidence="1 2">
    <name type="scientific">Taxus chinensis</name>
    <name type="common">Chinese yew</name>
    <name type="synonym">Taxus wallichiana var. chinensis</name>
    <dbReference type="NCBI Taxonomy" id="29808"/>
    <lineage>
        <taxon>Eukaryota</taxon>
        <taxon>Viridiplantae</taxon>
        <taxon>Streptophyta</taxon>
        <taxon>Embryophyta</taxon>
        <taxon>Tracheophyta</taxon>
        <taxon>Spermatophyta</taxon>
        <taxon>Pinopsida</taxon>
        <taxon>Pinidae</taxon>
        <taxon>Conifers II</taxon>
        <taxon>Cupressales</taxon>
        <taxon>Taxaceae</taxon>
        <taxon>Taxus</taxon>
    </lineage>
</organism>
<sequence>MYSAINCKYVHLYEPSMLDEDEELQFLHPIEDCILESQGKLEDVVLHKKIRETRH</sequence>
<evidence type="ECO:0000313" key="2">
    <source>
        <dbReference type="Proteomes" id="UP000824469"/>
    </source>
</evidence>
<reference evidence="1 2" key="1">
    <citation type="journal article" date="2021" name="Nat. Plants">
        <title>The Taxus genome provides insights into paclitaxel biosynthesis.</title>
        <authorList>
            <person name="Xiong X."/>
            <person name="Gou J."/>
            <person name="Liao Q."/>
            <person name="Li Y."/>
            <person name="Zhou Q."/>
            <person name="Bi G."/>
            <person name="Li C."/>
            <person name="Du R."/>
            <person name="Wang X."/>
            <person name="Sun T."/>
            <person name="Guo L."/>
            <person name="Liang H."/>
            <person name="Lu P."/>
            <person name="Wu Y."/>
            <person name="Zhang Z."/>
            <person name="Ro D.K."/>
            <person name="Shang Y."/>
            <person name="Huang S."/>
            <person name="Yan J."/>
        </authorList>
    </citation>
    <scope>NUCLEOTIDE SEQUENCE [LARGE SCALE GENOMIC DNA]</scope>
    <source>
        <strain evidence="1">Ta-2019</strain>
    </source>
</reference>
<name>A0AA38CAL4_TAXCH</name>
<keyword evidence="2" id="KW-1185">Reference proteome</keyword>
<dbReference type="Proteomes" id="UP000824469">
    <property type="component" value="Unassembled WGS sequence"/>
</dbReference>
<dbReference type="EMBL" id="JAHRHJ020000010">
    <property type="protein sequence ID" value="KAH9297981.1"/>
    <property type="molecule type" value="Genomic_DNA"/>
</dbReference>
<protein>
    <submittedName>
        <fullName evidence="1">Uncharacterized protein</fullName>
    </submittedName>
</protein>
<feature type="non-terminal residue" evidence="1">
    <location>
        <position position="55"/>
    </location>
</feature>
<evidence type="ECO:0000313" key="1">
    <source>
        <dbReference type="EMBL" id="KAH9297981.1"/>
    </source>
</evidence>
<gene>
    <name evidence="1" type="ORF">KI387_029663</name>
</gene>
<proteinExistence type="predicted"/>